<reference evidence="7" key="1">
    <citation type="submission" date="2019-04" db="EMBL/GenBank/DDBJ databases">
        <title>Friends and foes A comparative genomics studyof 23 Aspergillus species from section Flavi.</title>
        <authorList>
            <consortium name="DOE Joint Genome Institute"/>
            <person name="Kjaerbolling I."/>
            <person name="Vesth T."/>
            <person name="Frisvad J.C."/>
            <person name="Nybo J.L."/>
            <person name="Theobald S."/>
            <person name="Kildgaard S."/>
            <person name="Isbrandt T."/>
            <person name="Kuo A."/>
            <person name="Sato A."/>
            <person name="Lyhne E.K."/>
            <person name="Kogle M.E."/>
            <person name="Wiebenga A."/>
            <person name="Kun R.S."/>
            <person name="Lubbers R.J."/>
            <person name="Makela M.R."/>
            <person name="Barry K."/>
            <person name="Chovatia M."/>
            <person name="Clum A."/>
            <person name="Daum C."/>
            <person name="Haridas S."/>
            <person name="He G."/>
            <person name="LaButti K."/>
            <person name="Lipzen A."/>
            <person name="Mondo S."/>
            <person name="Riley R."/>
            <person name="Salamov A."/>
            <person name="Simmons B.A."/>
            <person name="Magnuson J.K."/>
            <person name="Henrissat B."/>
            <person name="Mortensen U.H."/>
            <person name="Larsen T.O."/>
            <person name="Devries R.P."/>
            <person name="Grigoriev I.V."/>
            <person name="Machida M."/>
            <person name="Baker S.E."/>
            <person name="Andersen M.R."/>
        </authorList>
    </citation>
    <scope>NUCLEOTIDE SEQUENCE [LARGE SCALE GENOMIC DNA]</scope>
    <source>
        <strain evidence="7">IBT 14317</strain>
    </source>
</reference>
<keyword evidence="1" id="KW-0479">Metal-binding</keyword>
<organism evidence="7">
    <name type="scientific">Petromyces alliaceus</name>
    <name type="common">Aspergillus alliaceus</name>
    <dbReference type="NCBI Taxonomy" id="209559"/>
    <lineage>
        <taxon>Eukaryota</taxon>
        <taxon>Fungi</taxon>
        <taxon>Dikarya</taxon>
        <taxon>Ascomycota</taxon>
        <taxon>Pezizomycotina</taxon>
        <taxon>Eurotiomycetes</taxon>
        <taxon>Eurotiomycetidae</taxon>
        <taxon>Eurotiales</taxon>
        <taxon>Aspergillaceae</taxon>
        <taxon>Aspergillus</taxon>
        <taxon>Aspergillus subgen. Circumdati</taxon>
    </lineage>
</organism>
<feature type="domain" description="Zn(2)-C6 fungal-type" evidence="6">
    <location>
        <begin position="15"/>
        <end position="47"/>
    </location>
</feature>
<accession>A0A5N7C5J2</accession>
<evidence type="ECO:0000256" key="3">
    <source>
        <dbReference type="ARBA" id="ARBA00023125"/>
    </source>
</evidence>
<dbReference type="GO" id="GO:0003677">
    <property type="term" value="F:DNA binding"/>
    <property type="evidence" value="ECO:0007669"/>
    <property type="project" value="UniProtKB-KW"/>
</dbReference>
<dbReference type="InterPro" id="IPR050987">
    <property type="entry name" value="AtrR-like"/>
</dbReference>
<gene>
    <name evidence="7" type="ORF">BDV23DRAFT_184453</name>
</gene>
<keyword evidence="4" id="KW-0804">Transcription</keyword>
<dbReference type="SMART" id="SM00906">
    <property type="entry name" value="Fungal_trans"/>
    <property type="match status" value="1"/>
</dbReference>
<dbReference type="PROSITE" id="PS50048">
    <property type="entry name" value="ZN2_CY6_FUNGAL_2"/>
    <property type="match status" value="1"/>
</dbReference>
<dbReference type="SUPFAM" id="SSF57701">
    <property type="entry name" value="Zn2/Cys6 DNA-binding domain"/>
    <property type="match status" value="1"/>
</dbReference>
<dbReference type="GO" id="GO:0006351">
    <property type="term" value="P:DNA-templated transcription"/>
    <property type="evidence" value="ECO:0007669"/>
    <property type="project" value="InterPro"/>
</dbReference>
<keyword evidence="5" id="KW-0539">Nucleus</keyword>
<dbReference type="PROSITE" id="PS00463">
    <property type="entry name" value="ZN2_CY6_FUNGAL_1"/>
    <property type="match status" value="1"/>
</dbReference>
<dbReference type="PANTHER" id="PTHR46910:SF25">
    <property type="entry name" value="ABC-TRANSPORTER-REGULATING TRANSCRIPTION FACTOR"/>
    <property type="match status" value="1"/>
</dbReference>
<sequence>MCSDEEAAQRRYMAACDECRVRKIKCHKDKAHPKCSLCLKQSLPCLYTNKSKRVNHTTKLVRDVEQLGNRLGKIEVALERYLSFMGSPKHNLDASGSQTGDSIRLLEHSTPNLLQGPGHIAPAGDQAREPAFGPSSIPSLCAEAQATCEKLASSLDMLDAGEEKTFDSDSNTSSLLFNVAQANKCMQYMIQEVPLSTGPGDDGVTPTLPPRTLLEASIQPYFTYISSFLPIYERETVIAAISDQYAADSPDLVWIISFNSIALQALDAKLVAAKDIESIGYGGILEDALLYQLRMNLRRCYCNLEKLAHPSLVNAQALLSMASVALKYFHYNIFETVFVQACQVSRSIGLHRRSTKERETHTEQTNVFWSLFIVDKHAAFISGKACLLPSYDCSVALPYLSSNQTLAEYFAARIRLSYLLEQLYQVLYSADATGKEWRCMGHQARKVSRQLDDWATEHEHLLWPDPSSGFTQQAFCARELRHALSTCQLLLHRRTEVPGSEIRLQSARTCLSLFKEVCETYGLLEVSGFGVFDSIILYHSLAPFIEMFSHMLGNQQHNDIELLTFFSSRSEFLAANTCPESSTNKICIIASLCTQIVHSLQILREKQSVQLFTNASPQIALPNHNVWSNTTSRSHSVSSSSMCLSTGGNEAQLWNTHPHAVGVPFDTAMMNVAPASSVNYSTLLDGSTSYIEELPFGLNSPRLGQLEGTFDGLGFRWDADQLYDTHDDTSVLR</sequence>
<protein>
    <recommendedName>
        <fullName evidence="6">Zn(2)-C6 fungal-type domain-containing protein</fullName>
    </recommendedName>
</protein>
<proteinExistence type="predicted"/>
<dbReference type="AlphaFoldDB" id="A0A5N7C5J2"/>
<dbReference type="GO" id="GO:0000981">
    <property type="term" value="F:DNA-binding transcription factor activity, RNA polymerase II-specific"/>
    <property type="evidence" value="ECO:0007669"/>
    <property type="project" value="InterPro"/>
</dbReference>
<dbReference type="EMBL" id="ML735266">
    <property type="protein sequence ID" value="KAE8389375.1"/>
    <property type="molecule type" value="Genomic_DNA"/>
</dbReference>
<keyword evidence="2" id="KW-0805">Transcription regulation</keyword>
<evidence type="ECO:0000259" key="6">
    <source>
        <dbReference type="PROSITE" id="PS50048"/>
    </source>
</evidence>
<evidence type="ECO:0000256" key="2">
    <source>
        <dbReference type="ARBA" id="ARBA00023015"/>
    </source>
</evidence>
<evidence type="ECO:0000256" key="4">
    <source>
        <dbReference type="ARBA" id="ARBA00023163"/>
    </source>
</evidence>
<dbReference type="InterPro" id="IPR036864">
    <property type="entry name" value="Zn2-C6_fun-type_DNA-bd_sf"/>
</dbReference>
<dbReference type="CDD" id="cd00067">
    <property type="entry name" value="GAL4"/>
    <property type="match status" value="1"/>
</dbReference>
<dbReference type="OrthoDB" id="103819at2759"/>
<dbReference type="CDD" id="cd12148">
    <property type="entry name" value="fungal_TF_MHR"/>
    <property type="match status" value="1"/>
</dbReference>
<dbReference type="Pfam" id="PF04082">
    <property type="entry name" value="Fungal_trans"/>
    <property type="match status" value="1"/>
</dbReference>
<evidence type="ECO:0000256" key="5">
    <source>
        <dbReference type="ARBA" id="ARBA00023242"/>
    </source>
</evidence>
<dbReference type="Gene3D" id="4.10.240.10">
    <property type="entry name" value="Zn(2)-C6 fungal-type DNA-binding domain"/>
    <property type="match status" value="1"/>
</dbReference>
<name>A0A5N7C5J2_PETAA</name>
<dbReference type="InterPro" id="IPR007219">
    <property type="entry name" value="XnlR_reg_dom"/>
</dbReference>
<dbReference type="Proteomes" id="UP000326877">
    <property type="component" value="Unassembled WGS sequence"/>
</dbReference>
<dbReference type="SMART" id="SM00066">
    <property type="entry name" value="GAL4"/>
    <property type="match status" value="1"/>
</dbReference>
<evidence type="ECO:0000313" key="7">
    <source>
        <dbReference type="EMBL" id="KAE8389375.1"/>
    </source>
</evidence>
<dbReference type="PANTHER" id="PTHR46910">
    <property type="entry name" value="TRANSCRIPTION FACTOR PDR1"/>
    <property type="match status" value="1"/>
</dbReference>
<dbReference type="InterPro" id="IPR001138">
    <property type="entry name" value="Zn2Cys6_DnaBD"/>
</dbReference>
<dbReference type="Pfam" id="PF00172">
    <property type="entry name" value="Zn_clus"/>
    <property type="match status" value="1"/>
</dbReference>
<keyword evidence="3" id="KW-0238">DNA-binding</keyword>
<evidence type="ECO:0000256" key="1">
    <source>
        <dbReference type="ARBA" id="ARBA00022723"/>
    </source>
</evidence>
<dbReference type="GO" id="GO:0008270">
    <property type="term" value="F:zinc ion binding"/>
    <property type="evidence" value="ECO:0007669"/>
    <property type="project" value="InterPro"/>
</dbReference>
<dbReference type="GO" id="GO:0009893">
    <property type="term" value="P:positive regulation of metabolic process"/>
    <property type="evidence" value="ECO:0007669"/>
    <property type="project" value="UniProtKB-ARBA"/>
</dbReference>